<accession>A0A0M3J759</accession>
<name>A0A0M3J759_ANISI</name>
<feature type="compositionally biased region" description="Basic and acidic residues" evidence="1">
    <location>
        <begin position="1"/>
        <end position="13"/>
    </location>
</feature>
<proteinExistence type="predicted"/>
<organism evidence="2">
    <name type="scientific">Anisakis simplex</name>
    <name type="common">Herring worm</name>
    <dbReference type="NCBI Taxonomy" id="6269"/>
    <lineage>
        <taxon>Eukaryota</taxon>
        <taxon>Metazoa</taxon>
        <taxon>Ecdysozoa</taxon>
        <taxon>Nematoda</taxon>
        <taxon>Chromadorea</taxon>
        <taxon>Rhabditida</taxon>
        <taxon>Spirurina</taxon>
        <taxon>Ascaridomorpha</taxon>
        <taxon>Ascaridoidea</taxon>
        <taxon>Anisakidae</taxon>
        <taxon>Anisakis</taxon>
        <taxon>Anisakis simplex complex</taxon>
    </lineage>
</organism>
<dbReference type="WBParaSite" id="ASIM_0000340201-mRNA-1">
    <property type="protein sequence ID" value="ASIM_0000340201-mRNA-1"/>
    <property type="gene ID" value="ASIM_0000340201"/>
</dbReference>
<feature type="compositionally biased region" description="Polar residues" evidence="1">
    <location>
        <begin position="24"/>
        <end position="37"/>
    </location>
</feature>
<feature type="compositionally biased region" description="Polar residues" evidence="1">
    <location>
        <begin position="59"/>
        <end position="68"/>
    </location>
</feature>
<feature type="region of interest" description="Disordered" evidence="1">
    <location>
        <begin position="1"/>
        <end position="126"/>
    </location>
</feature>
<protein>
    <submittedName>
        <fullName evidence="2">Rab-GAP TBC domain-containing protein</fullName>
    </submittedName>
</protein>
<feature type="compositionally biased region" description="Polar residues" evidence="1">
    <location>
        <begin position="93"/>
        <end position="117"/>
    </location>
</feature>
<reference evidence="2" key="1">
    <citation type="submission" date="2017-02" db="UniProtKB">
        <authorList>
            <consortium name="WormBaseParasite"/>
        </authorList>
    </citation>
    <scope>IDENTIFICATION</scope>
</reference>
<evidence type="ECO:0000256" key="1">
    <source>
        <dbReference type="SAM" id="MobiDB-lite"/>
    </source>
</evidence>
<feature type="compositionally biased region" description="Low complexity" evidence="1">
    <location>
        <begin position="78"/>
        <end position="92"/>
    </location>
</feature>
<sequence length="163" mass="18384">LQLSDAEKLREQELSLQGDEYYDDSSNQRSPNAPSKTPSDEILPEKQRAASAIPRPSILSFSPAQSELRSQEVREDILSGTSGSTSNTLFFTPSDNVPAQFPTSDDQSRSQVDTKPTQFIRRRHGELRDVESFSPIRKRSIRFTKRAMTDTQDSVDMDSGNEW</sequence>
<evidence type="ECO:0000313" key="2">
    <source>
        <dbReference type="WBParaSite" id="ASIM_0000340201-mRNA-1"/>
    </source>
</evidence>
<dbReference type="AlphaFoldDB" id="A0A0M3J759"/>